<keyword evidence="3" id="KW-0677">Repeat</keyword>
<dbReference type="FunCoup" id="A0A251VAD2">
    <property type="interactions" value="82"/>
</dbReference>
<dbReference type="InterPro" id="IPR036600">
    <property type="entry name" value="PAH_sf"/>
</dbReference>
<evidence type="ECO:0000256" key="3">
    <source>
        <dbReference type="ARBA" id="ARBA00022737"/>
    </source>
</evidence>
<dbReference type="PANTHER" id="PTHR12346">
    <property type="entry name" value="SIN3B-RELATED"/>
    <property type="match status" value="1"/>
</dbReference>
<keyword evidence="4 5" id="KW-0539">Nucleus</keyword>
<accession>A0A251VAD2</accession>
<protein>
    <submittedName>
        <fullName evidence="6">Putative paired amphipathic helix</fullName>
    </submittedName>
</protein>
<dbReference type="GO" id="GO:0005634">
    <property type="term" value="C:nucleus"/>
    <property type="evidence" value="ECO:0007669"/>
    <property type="project" value="UniProtKB-SubCell"/>
</dbReference>
<dbReference type="PROSITE" id="PS51477">
    <property type="entry name" value="PAH"/>
    <property type="match status" value="1"/>
</dbReference>
<dbReference type="SUPFAM" id="SSF47762">
    <property type="entry name" value="PAH2 domain"/>
    <property type="match status" value="1"/>
</dbReference>
<dbReference type="InterPro" id="IPR039774">
    <property type="entry name" value="Sin3-like"/>
</dbReference>
<organism evidence="6 7">
    <name type="scientific">Helianthus annuus</name>
    <name type="common">Common sunflower</name>
    <dbReference type="NCBI Taxonomy" id="4232"/>
    <lineage>
        <taxon>Eukaryota</taxon>
        <taxon>Viridiplantae</taxon>
        <taxon>Streptophyta</taxon>
        <taxon>Embryophyta</taxon>
        <taxon>Tracheophyta</taxon>
        <taxon>Spermatophyta</taxon>
        <taxon>Magnoliopsida</taxon>
        <taxon>eudicotyledons</taxon>
        <taxon>Gunneridae</taxon>
        <taxon>Pentapetalae</taxon>
        <taxon>asterids</taxon>
        <taxon>campanulids</taxon>
        <taxon>Asterales</taxon>
        <taxon>Asteraceae</taxon>
        <taxon>Asteroideae</taxon>
        <taxon>Heliantheae alliance</taxon>
        <taxon>Heliantheae</taxon>
        <taxon>Helianthus</taxon>
    </lineage>
</organism>
<dbReference type="InParanoid" id="A0A251VAD2"/>
<proteinExistence type="predicted"/>
<keyword evidence="2" id="KW-0678">Repressor</keyword>
<comment type="subcellular location">
    <subcellularLocation>
        <location evidence="1 5">Nucleus</location>
    </subcellularLocation>
</comment>
<evidence type="ECO:0000313" key="7">
    <source>
        <dbReference type="Proteomes" id="UP000215914"/>
    </source>
</evidence>
<evidence type="ECO:0000256" key="2">
    <source>
        <dbReference type="ARBA" id="ARBA00022491"/>
    </source>
</evidence>
<dbReference type="FunFam" id="1.20.1160.11:FF:000003">
    <property type="entry name" value="Paired amphipathic helix SIN3-like protein"/>
    <property type="match status" value="1"/>
</dbReference>
<evidence type="ECO:0000256" key="5">
    <source>
        <dbReference type="PROSITE-ProRule" id="PRU00810"/>
    </source>
</evidence>
<dbReference type="STRING" id="4232.A0A251VAD2"/>
<evidence type="ECO:0000256" key="4">
    <source>
        <dbReference type="ARBA" id="ARBA00023242"/>
    </source>
</evidence>
<dbReference type="InterPro" id="IPR003822">
    <property type="entry name" value="PAH"/>
</dbReference>
<evidence type="ECO:0000256" key="1">
    <source>
        <dbReference type="ARBA" id="ARBA00004123"/>
    </source>
</evidence>
<evidence type="ECO:0000313" key="6">
    <source>
        <dbReference type="EMBL" id="OTG32394.1"/>
    </source>
</evidence>
<dbReference type="Proteomes" id="UP000215914">
    <property type="component" value="Chromosome 3"/>
</dbReference>
<dbReference type="AlphaFoldDB" id="A0A251VAD2"/>
<dbReference type="Pfam" id="PF02671">
    <property type="entry name" value="PAH"/>
    <property type="match status" value="1"/>
</dbReference>
<reference evidence="7" key="1">
    <citation type="journal article" date="2017" name="Nature">
        <title>The sunflower genome provides insights into oil metabolism, flowering and Asterid evolution.</title>
        <authorList>
            <person name="Badouin H."/>
            <person name="Gouzy J."/>
            <person name="Grassa C.J."/>
            <person name="Murat F."/>
            <person name="Staton S.E."/>
            <person name="Cottret L."/>
            <person name="Lelandais-Briere C."/>
            <person name="Owens G.L."/>
            <person name="Carrere S."/>
            <person name="Mayjonade B."/>
            <person name="Legrand L."/>
            <person name="Gill N."/>
            <person name="Kane N.C."/>
            <person name="Bowers J.E."/>
            <person name="Hubner S."/>
            <person name="Bellec A."/>
            <person name="Berard A."/>
            <person name="Berges H."/>
            <person name="Blanchet N."/>
            <person name="Boniface M.C."/>
            <person name="Brunel D."/>
            <person name="Catrice O."/>
            <person name="Chaidir N."/>
            <person name="Claudel C."/>
            <person name="Donnadieu C."/>
            <person name="Faraut T."/>
            <person name="Fievet G."/>
            <person name="Helmstetter N."/>
            <person name="King M."/>
            <person name="Knapp S.J."/>
            <person name="Lai Z."/>
            <person name="Le Paslier M.C."/>
            <person name="Lippi Y."/>
            <person name="Lorenzon L."/>
            <person name="Mandel J.R."/>
            <person name="Marage G."/>
            <person name="Marchand G."/>
            <person name="Marquand E."/>
            <person name="Bret-Mestries E."/>
            <person name="Morien E."/>
            <person name="Nambeesan S."/>
            <person name="Nguyen T."/>
            <person name="Pegot-Espagnet P."/>
            <person name="Pouilly N."/>
            <person name="Raftis F."/>
            <person name="Sallet E."/>
            <person name="Schiex T."/>
            <person name="Thomas J."/>
            <person name="Vandecasteele C."/>
            <person name="Vares D."/>
            <person name="Vear F."/>
            <person name="Vautrin S."/>
            <person name="Crespi M."/>
            <person name="Mangin B."/>
            <person name="Burke J.M."/>
            <person name="Salse J."/>
            <person name="Munos S."/>
            <person name="Vincourt P."/>
            <person name="Rieseberg L.H."/>
            <person name="Langlade N.B."/>
        </authorList>
    </citation>
    <scope>NUCLEOTIDE SEQUENCE [LARGE SCALE GENOMIC DNA]</scope>
    <source>
        <strain evidence="7">cv. SF193</strain>
    </source>
</reference>
<sequence>MFGFAQMKESWNERIHTGFKALDLGFNDISNDVLAHLKGFAFKFHKSFLEKRFQNDDHVYKSFLDMLNMYWKEQKGINEVYHEVAALFDDQPDLLDEFTKFMPDASAAASAHNVVNVWNMDLLSGSAGVVVNVWNMDLLSGSAGVVMDRDAWIHL</sequence>
<dbReference type="Gene3D" id="1.20.1160.11">
    <property type="entry name" value="Paired amphipathic helix"/>
    <property type="match status" value="1"/>
</dbReference>
<dbReference type="GO" id="GO:0003714">
    <property type="term" value="F:transcription corepressor activity"/>
    <property type="evidence" value="ECO:0007669"/>
    <property type="project" value="InterPro"/>
</dbReference>
<keyword evidence="7" id="KW-1185">Reference proteome</keyword>
<gene>
    <name evidence="6" type="ORF">HannXRQ_Chr03g0086161</name>
</gene>
<name>A0A251VAD2_HELAN</name>
<dbReference type="PANTHER" id="PTHR12346:SF37">
    <property type="entry name" value="HISTONE DEACETYLASE INTERACTING DOMAIN, SIN3-RELATED"/>
    <property type="match status" value="1"/>
</dbReference>
<dbReference type="EMBL" id="CM007892">
    <property type="protein sequence ID" value="OTG32394.1"/>
    <property type="molecule type" value="Genomic_DNA"/>
</dbReference>